<feature type="compositionally biased region" description="Basic and acidic residues" evidence="1">
    <location>
        <begin position="92"/>
        <end position="113"/>
    </location>
</feature>
<evidence type="ECO:0000313" key="2">
    <source>
        <dbReference type="EMBL" id="KAJ8406110.1"/>
    </source>
</evidence>
<name>A0AAD7WR94_9TELE</name>
<keyword evidence="3" id="KW-1185">Reference proteome</keyword>
<dbReference type="Proteomes" id="UP001221898">
    <property type="component" value="Unassembled WGS sequence"/>
</dbReference>
<accession>A0AAD7WR94</accession>
<dbReference type="AlphaFoldDB" id="A0AAD7WR94"/>
<feature type="region of interest" description="Disordered" evidence="1">
    <location>
        <begin position="73"/>
        <end position="121"/>
    </location>
</feature>
<reference evidence="2" key="1">
    <citation type="journal article" date="2023" name="Science">
        <title>Genome structures resolve the early diversification of teleost fishes.</title>
        <authorList>
            <person name="Parey E."/>
            <person name="Louis A."/>
            <person name="Montfort J."/>
            <person name="Bouchez O."/>
            <person name="Roques C."/>
            <person name="Iampietro C."/>
            <person name="Lluch J."/>
            <person name="Castinel A."/>
            <person name="Donnadieu C."/>
            <person name="Desvignes T."/>
            <person name="Floi Bucao C."/>
            <person name="Jouanno E."/>
            <person name="Wen M."/>
            <person name="Mejri S."/>
            <person name="Dirks R."/>
            <person name="Jansen H."/>
            <person name="Henkel C."/>
            <person name="Chen W.J."/>
            <person name="Zahm M."/>
            <person name="Cabau C."/>
            <person name="Klopp C."/>
            <person name="Thompson A.W."/>
            <person name="Robinson-Rechavi M."/>
            <person name="Braasch I."/>
            <person name="Lecointre G."/>
            <person name="Bobe J."/>
            <person name="Postlethwait J.H."/>
            <person name="Berthelot C."/>
            <person name="Roest Crollius H."/>
            <person name="Guiguen Y."/>
        </authorList>
    </citation>
    <scope>NUCLEOTIDE SEQUENCE</scope>
    <source>
        <strain evidence="2">NC1722</strain>
    </source>
</reference>
<organism evidence="2 3">
    <name type="scientific">Aldrovandia affinis</name>
    <dbReference type="NCBI Taxonomy" id="143900"/>
    <lineage>
        <taxon>Eukaryota</taxon>
        <taxon>Metazoa</taxon>
        <taxon>Chordata</taxon>
        <taxon>Craniata</taxon>
        <taxon>Vertebrata</taxon>
        <taxon>Euteleostomi</taxon>
        <taxon>Actinopterygii</taxon>
        <taxon>Neopterygii</taxon>
        <taxon>Teleostei</taxon>
        <taxon>Notacanthiformes</taxon>
        <taxon>Halosauridae</taxon>
        <taxon>Aldrovandia</taxon>
    </lineage>
</organism>
<evidence type="ECO:0000313" key="3">
    <source>
        <dbReference type="Proteomes" id="UP001221898"/>
    </source>
</evidence>
<dbReference type="EMBL" id="JAINUG010000045">
    <property type="protein sequence ID" value="KAJ8406110.1"/>
    <property type="molecule type" value="Genomic_DNA"/>
</dbReference>
<feature type="region of interest" description="Disordered" evidence="1">
    <location>
        <begin position="1"/>
        <end position="41"/>
    </location>
</feature>
<gene>
    <name evidence="2" type="ORF">AAFF_G00309980</name>
</gene>
<protein>
    <submittedName>
        <fullName evidence="2">Uncharacterized protein</fullName>
    </submittedName>
</protein>
<comment type="caution">
    <text evidence="2">The sequence shown here is derived from an EMBL/GenBank/DDBJ whole genome shotgun (WGS) entry which is preliminary data.</text>
</comment>
<proteinExistence type="predicted"/>
<evidence type="ECO:0000256" key="1">
    <source>
        <dbReference type="SAM" id="MobiDB-lite"/>
    </source>
</evidence>
<sequence length="121" mass="13093">MTETITSRDPGMRNKCQRRPASCGRNARRGAGGAQASSLGGLNSLQHRCALTWARNEKLLFGAPLLRSAEAGTSASALFENPTRRTVGSAERTSDGRPRLRLRQERRVPEKSVTENVSGAT</sequence>